<dbReference type="GO" id="GO:0006099">
    <property type="term" value="P:tricarboxylic acid cycle"/>
    <property type="evidence" value="ECO:0007669"/>
    <property type="project" value="TreeGrafter"/>
</dbReference>
<dbReference type="SUPFAM" id="SSF109910">
    <property type="entry name" value="YgfY-like"/>
    <property type="match status" value="1"/>
</dbReference>
<name>A0A549T5P5_METSR</name>
<dbReference type="EMBL" id="VJMF01000014">
    <property type="protein sequence ID" value="TRL37194.1"/>
    <property type="molecule type" value="Genomic_DNA"/>
</dbReference>
<dbReference type="AlphaFoldDB" id="A0A549T5P5"/>
<accession>A0A549T5P5</accession>
<dbReference type="Proteomes" id="UP000316781">
    <property type="component" value="Unassembled WGS sequence"/>
</dbReference>
<dbReference type="PANTHER" id="PTHR12469">
    <property type="entry name" value="PROTEIN EMI5 HOMOLOG, MITOCHONDRIAL"/>
    <property type="match status" value="1"/>
</dbReference>
<evidence type="ECO:0000256" key="3">
    <source>
        <dbReference type="ARBA" id="ARBA00023186"/>
    </source>
</evidence>
<gene>
    <name evidence="4" type="ORF">FM996_03170</name>
</gene>
<evidence type="ECO:0000313" key="5">
    <source>
        <dbReference type="Proteomes" id="UP000316781"/>
    </source>
</evidence>
<comment type="caution">
    <text evidence="4">The sequence shown here is derived from an EMBL/GenBank/DDBJ whole genome shotgun (WGS) entry which is preliminary data.</text>
</comment>
<dbReference type="Gene3D" id="1.10.150.250">
    <property type="entry name" value="Flavinator of succinate dehydrogenase"/>
    <property type="match status" value="1"/>
</dbReference>
<organism evidence="4 5">
    <name type="scientific">Methylosinus sporium</name>
    <dbReference type="NCBI Taxonomy" id="428"/>
    <lineage>
        <taxon>Bacteria</taxon>
        <taxon>Pseudomonadati</taxon>
        <taxon>Pseudomonadota</taxon>
        <taxon>Alphaproteobacteria</taxon>
        <taxon>Hyphomicrobiales</taxon>
        <taxon>Methylocystaceae</taxon>
        <taxon>Methylosinus</taxon>
    </lineage>
</organism>
<reference evidence="4 5" key="1">
    <citation type="submission" date="2019-07" db="EMBL/GenBank/DDBJ databases">
        <title>Ln-dependent methylotrophs.</title>
        <authorList>
            <person name="Tani A."/>
        </authorList>
    </citation>
    <scope>NUCLEOTIDE SEQUENCE [LARGE SCALE GENOMIC DNA]</scope>
    <source>
        <strain evidence="4 5">SM89A</strain>
    </source>
</reference>
<protein>
    <recommendedName>
        <fullName evidence="2">FAD assembly factor SdhE</fullName>
    </recommendedName>
</protein>
<dbReference type="InterPro" id="IPR005631">
    <property type="entry name" value="SDH"/>
</dbReference>
<dbReference type="PANTHER" id="PTHR12469:SF2">
    <property type="entry name" value="SUCCINATE DEHYDROGENASE ASSEMBLY FACTOR 2, MITOCHONDRIAL"/>
    <property type="match status" value="1"/>
</dbReference>
<evidence type="ECO:0000256" key="1">
    <source>
        <dbReference type="ARBA" id="ARBA00008571"/>
    </source>
</evidence>
<sequence>MTIFSPPAALIPLAPRRRPKGRPGARVLVLRPSASGFPPLSASTRDDPDIRRRRIRIRAWRRGMREMDILMGRFVDATIDSLPEAELDDLEALLDAQDDEVFRWLSRAAPVPACYDTPLFRRIAAFHTHEKPLDL</sequence>
<evidence type="ECO:0000313" key="4">
    <source>
        <dbReference type="EMBL" id="TRL37194.1"/>
    </source>
</evidence>
<keyword evidence="3" id="KW-0143">Chaperone</keyword>
<dbReference type="InterPro" id="IPR036714">
    <property type="entry name" value="SDH_sf"/>
</dbReference>
<comment type="similarity">
    <text evidence="1">Belongs to the SdhE FAD assembly factor family.</text>
</comment>
<proteinExistence type="inferred from homology"/>
<evidence type="ECO:0000256" key="2">
    <source>
        <dbReference type="ARBA" id="ARBA00019418"/>
    </source>
</evidence>
<dbReference type="Pfam" id="PF03937">
    <property type="entry name" value="Sdh5"/>
    <property type="match status" value="1"/>
</dbReference>